<accession>A0A914YML9</accession>
<sequence length="152" mass="17753">MEESLKSIDDLLLILNKSSIALQNAKEIRKNVEADYQKAALLELKAKNESIKQDQLEETVRNIAIRMGSFEVVNDEILGEFEGMMDESQKALRKRITKKLKAQKEKYNLEKNRDDIKRDFLLLKKELQQLQNIYDSIPDKCFNHVRLEQSGQ</sequence>
<evidence type="ECO:0000313" key="2">
    <source>
        <dbReference type="Proteomes" id="UP000887577"/>
    </source>
</evidence>
<proteinExistence type="predicted"/>
<keyword evidence="2" id="KW-1185">Reference proteome</keyword>
<dbReference type="WBParaSite" id="PSU_v2.g18574.t1">
    <property type="protein sequence ID" value="PSU_v2.g18574.t1"/>
    <property type="gene ID" value="PSU_v2.g18574"/>
</dbReference>
<keyword evidence="1" id="KW-0175">Coiled coil</keyword>
<dbReference type="AlphaFoldDB" id="A0A914YML9"/>
<feature type="coiled-coil region" evidence="1">
    <location>
        <begin position="93"/>
        <end position="133"/>
    </location>
</feature>
<evidence type="ECO:0000313" key="3">
    <source>
        <dbReference type="WBParaSite" id="PSU_v2.g18574.t1"/>
    </source>
</evidence>
<dbReference type="Proteomes" id="UP000887577">
    <property type="component" value="Unplaced"/>
</dbReference>
<reference evidence="3" key="1">
    <citation type="submission" date="2022-11" db="UniProtKB">
        <authorList>
            <consortium name="WormBaseParasite"/>
        </authorList>
    </citation>
    <scope>IDENTIFICATION</scope>
</reference>
<organism evidence="2 3">
    <name type="scientific">Panagrolaimus superbus</name>
    <dbReference type="NCBI Taxonomy" id="310955"/>
    <lineage>
        <taxon>Eukaryota</taxon>
        <taxon>Metazoa</taxon>
        <taxon>Ecdysozoa</taxon>
        <taxon>Nematoda</taxon>
        <taxon>Chromadorea</taxon>
        <taxon>Rhabditida</taxon>
        <taxon>Tylenchina</taxon>
        <taxon>Panagrolaimomorpha</taxon>
        <taxon>Panagrolaimoidea</taxon>
        <taxon>Panagrolaimidae</taxon>
        <taxon>Panagrolaimus</taxon>
    </lineage>
</organism>
<name>A0A914YML9_9BILA</name>
<evidence type="ECO:0000256" key="1">
    <source>
        <dbReference type="SAM" id="Coils"/>
    </source>
</evidence>
<protein>
    <submittedName>
        <fullName evidence="3">Uncharacterized protein</fullName>
    </submittedName>
</protein>